<reference evidence="1" key="1">
    <citation type="submission" date="2014-11" db="EMBL/GenBank/DDBJ databases">
        <authorList>
            <person name="Amaro Gonzalez C."/>
        </authorList>
    </citation>
    <scope>NUCLEOTIDE SEQUENCE</scope>
</reference>
<accession>A0A0E9UGI0</accession>
<protein>
    <submittedName>
        <fullName evidence="1">Uncharacterized protein</fullName>
    </submittedName>
</protein>
<dbReference type="EMBL" id="GBXM01044227">
    <property type="protein sequence ID" value="JAH64350.1"/>
    <property type="molecule type" value="Transcribed_RNA"/>
</dbReference>
<proteinExistence type="predicted"/>
<name>A0A0E9UGI0_ANGAN</name>
<evidence type="ECO:0000313" key="1">
    <source>
        <dbReference type="EMBL" id="JAH64350.1"/>
    </source>
</evidence>
<sequence length="8" mass="832">MSLVVLGN</sequence>
<organism evidence="1">
    <name type="scientific">Anguilla anguilla</name>
    <name type="common">European freshwater eel</name>
    <name type="synonym">Muraena anguilla</name>
    <dbReference type="NCBI Taxonomy" id="7936"/>
    <lineage>
        <taxon>Eukaryota</taxon>
        <taxon>Metazoa</taxon>
        <taxon>Chordata</taxon>
        <taxon>Craniata</taxon>
        <taxon>Vertebrata</taxon>
        <taxon>Euteleostomi</taxon>
        <taxon>Actinopterygii</taxon>
        <taxon>Neopterygii</taxon>
        <taxon>Teleostei</taxon>
        <taxon>Anguilliformes</taxon>
        <taxon>Anguillidae</taxon>
        <taxon>Anguilla</taxon>
    </lineage>
</organism>
<reference evidence="1" key="2">
    <citation type="journal article" date="2015" name="Fish Shellfish Immunol.">
        <title>Early steps in the European eel (Anguilla anguilla)-Vibrio vulnificus interaction in the gills: Role of the RtxA13 toxin.</title>
        <authorList>
            <person name="Callol A."/>
            <person name="Pajuelo D."/>
            <person name="Ebbesson L."/>
            <person name="Teles M."/>
            <person name="MacKenzie S."/>
            <person name="Amaro C."/>
        </authorList>
    </citation>
    <scope>NUCLEOTIDE SEQUENCE</scope>
</reference>